<comment type="caution">
    <text evidence="3">The sequence shown here is derived from an EMBL/GenBank/DDBJ whole genome shotgun (WGS) entry which is preliminary data.</text>
</comment>
<dbReference type="PANTHER" id="PTHR30244">
    <property type="entry name" value="TRANSAMINASE"/>
    <property type="match status" value="1"/>
</dbReference>
<dbReference type="Gene3D" id="3.90.1150.10">
    <property type="entry name" value="Aspartate Aminotransferase, domain 1"/>
    <property type="match status" value="1"/>
</dbReference>
<dbReference type="SUPFAM" id="SSF53383">
    <property type="entry name" value="PLP-dependent transferases"/>
    <property type="match status" value="1"/>
</dbReference>
<sequence length="425" mass="46807">MAQSADRVQHFPPAPAGQQAAPGTPQAGHPPPLPDYPRARIPTKPVLSRATFRAGGGHAPSILDVREARLVTSGRVAIALALRQMGVGPGDRVLVPSYHCASMIEPVVWLGATPVFYRIHRDTQVDLDDVAAKLAGAKVLLATNYFGFPQNLSRLRAFCDQHGLMLLEDCAHCFLGEHEGQPVGSFGDYAIASTMKFFPIYEGGCLVSARHSLAPVRLEAGGFRFEAKMAVNALEDGFEYQRLRTVQRLLALPLGLKNFLLRQLKRSGNAPQPMAPRSSEGGFGFDPDWLGKRGSLFSRLTLRLVSRGRMGALRRSHYQHLQAALDGLPGCRPLHAVLPERVYPWVFPLYVEQPEAVFDTLKRDGVPIIRFAEYLWEGVDATVCGASAELSRHVLQFPCHQELQEQELDWMIDKIKTALLAARAP</sequence>
<dbReference type="AlphaFoldDB" id="A0A7X4KQA1"/>
<feature type="region of interest" description="Disordered" evidence="2">
    <location>
        <begin position="1"/>
        <end position="40"/>
    </location>
</feature>
<keyword evidence="3" id="KW-0808">Transferase</keyword>
<dbReference type="PANTHER" id="PTHR30244:SF42">
    <property type="entry name" value="UDP-2-ACETAMIDO-2-DEOXY-3-OXO-D-GLUCURONATE AMINOTRANSFERASE"/>
    <property type="match status" value="1"/>
</dbReference>
<gene>
    <name evidence="3" type="ORF">GTP77_22400</name>
</gene>
<evidence type="ECO:0000313" key="3">
    <source>
        <dbReference type="EMBL" id="MYN10076.1"/>
    </source>
</evidence>
<dbReference type="InterPro" id="IPR000653">
    <property type="entry name" value="DegT/StrS_aminotransferase"/>
</dbReference>
<dbReference type="Gene3D" id="3.40.640.10">
    <property type="entry name" value="Type I PLP-dependent aspartate aminotransferase-like (Major domain)"/>
    <property type="match status" value="1"/>
</dbReference>
<proteinExistence type="inferred from homology"/>
<name>A0A7X4KQA1_9BURK</name>
<dbReference type="InterPro" id="IPR015422">
    <property type="entry name" value="PyrdxlP-dep_Trfase_small"/>
</dbReference>
<dbReference type="RefSeq" id="WP_161074373.1">
    <property type="nucleotide sequence ID" value="NZ_WWCU01000032.1"/>
</dbReference>
<dbReference type="EMBL" id="WWCU01000032">
    <property type="protein sequence ID" value="MYN10076.1"/>
    <property type="molecule type" value="Genomic_DNA"/>
</dbReference>
<comment type="similarity">
    <text evidence="1">Belongs to the DegT/DnrJ/EryC1 family.</text>
</comment>
<feature type="compositionally biased region" description="Low complexity" evidence="2">
    <location>
        <begin position="16"/>
        <end position="27"/>
    </location>
</feature>
<evidence type="ECO:0000256" key="2">
    <source>
        <dbReference type="SAM" id="MobiDB-lite"/>
    </source>
</evidence>
<dbReference type="InterPro" id="IPR015424">
    <property type="entry name" value="PyrdxlP-dep_Trfase"/>
</dbReference>
<accession>A0A7X4KQA1</accession>
<organism evidence="3 4">
    <name type="scientific">Pseudoduganella aquatica</name>
    <dbReference type="NCBI Taxonomy" id="2660641"/>
    <lineage>
        <taxon>Bacteria</taxon>
        <taxon>Pseudomonadati</taxon>
        <taxon>Pseudomonadota</taxon>
        <taxon>Betaproteobacteria</taxon>
        <taxon>Burkholderiales</taxon>
        <taxon>Oxalobacteraceae</taxon>
        <taxon>Telluria group</taxon>
        <taxon>Pseudoduganella</taxon>
    </lineage>
</organism>
<keyword evidence="3" id="KW-0032">Aminotransferase</keyword>
<evidence type="ECO:0000256" key="1">
    <source>
        <dbReference type="RuleBase" id="RU004508"/>
    </source>
</evidence>
<evidence type="ECO:0000313" key="4">
    <source>
        <dbReference type="Proteomes" id="UP000450676"/>
    </source>
</evidence>
<dbReference type="GO" id="GO:0030170">
    <property type="term" value="F:pyridoxal phosphate binding"/>
    <property type="evidence" value="ECO:0007669"/>
    <property type="project" value="TreeGrafter"/>
</dbReference>
<protein>
    <submittedName>
        <fullName evidence="3">Aminotransferase class I/II-fold pyridoxal phosphate-dependent enzyme</fullName>
    </submittedName>
</protein>
<dbReference type="Proteomes" id="UP000450676">
    <property type="component" value="Unassembled WGS sequence"/>
</dbReference>
<keyword evidence="4" id="KW-1185">Reference proteome</keyword>
<dbReference type="Pfam" id="PF01041">
    <property type="entry name" value="DegT_DnrJ_EryC1"/>
    <property type="match status" value="1"/>
</dbReference>
<dbReference type="GO" id="GO:0008483">
    <property type="term" value="F:transaminase activity"/>
    <property type="evidence" value="ECO:0007669"/>
    <property type="project" value="UniProtKB-KW"/>
</dbReference>
<reference evidence="3 4" key="1">
    <citation type="submission" date="2019-12" db="EMBL/GenBank/DDBJ databases">
        <title>Novel species isolated from a subtropical stream in China.</title>
        <authorList>
            <person name="Lu H."/>
        </authorList>
    </citation>
    <scope>NUCLEOTIDE SEQUENCE [LARGE SCALE GENOMIC DNA]</scope>
    <source>
        <strain evidence="3 4">FT127W</strain>
    </source>
</reference>
<dbReference type="GO" id="GO:0000271">
    <property type="term" value="P:polysaccharide biosynthetic process"/>
    <property type="evidence" value="ECO:0007669"/>
    <property type="project" value="TreeGrafter"/>
</dbReference>
<dbReference type="InterPro" id="IPR015421">
    <property type="entry name" value="PyrdxlP-dep_Trfase_major"/>
</dbReference>
<keyword evidence="1" id="KW-0663">Pyridoxal phosphate</keyword>